<comment type="caution">
    <text evidence="1">The sequence shown here is derived from an EMBL/GenBank/DDBJ whole genome shotgun (WGS) entry which is preliminary data.</text>
</comment>
<sequence>MRSAGYMSDPALVIFSHAILLSNLNTFRMPACLNAFAVT</sequence>
<protein>
    <submittedName>
        <fullName evidence="1">Uncharacterized protein</fullName>
    </submittedName>
</protein>
<dbReference type="Proteomes" id="UP000016480">
    <property type="component" value="Unassembled WGS sequence"/>
</dbReference>
<organism evidence="1 2">
    <name type="scientific">Pseudoalteromonas rubra</name>
    <dbReference type="NCBI Taxonomy" id="43658"/>
    <lineage>
        <taxon>Bacteria</taxon>
        <taxon>Pseudomonadati</taxon>
        <taxon>Pseudomonadota</taxon>
        <taxon>Gammaproteobacteria</taxon>
        <taxon>Alteromonadales</taxon>
        <taxon>Pseudoalteromonadaceae</taxon>
        <taxon>Pseudoalteromonas</taxon>
    </lineage>
</organism>
<gene>
    <name evidence="1" type="ORF">PRUB_b0532</name>
</gene>
<dbReference type="AlphaFoldDB" id="A0A8T0BZX4"/>
<evidence type="ECO:0000313" key="1">
    <source>
        <dbReference type="EMBL" id="KAF7781345.1"/>
    </source>
</evidence>
<accession>A0A8T0BZX4</accession>
<reference evidence="1 2" key="1">
    <citation type="journal article" date="2012" name="J. Bacteriol.">
        <title>Genome sequence of the cycloprodigiosin-producing bacterial strain Pseudoalteromonas rubra ATCC 29570(T).</title>
        <authorList>
            <person name="Xie B.B."/>
            <person name="Shu Y.L."/>
            <person name="Qin Q.L."/>
            <person name="Rong J.C."/>
            <person name="Zhang X.Y."/>
            <person name="Chen X.L."/>
            <person name="Zhou B.C."/>
            <person name="Zhang Y.Z."/>
        </authorList>
    </citation>
    <scope>NUCLEOTIDE SEQUENCE [LARGE SCALE GENOMIC DNA]</scope>
    <source>
        <strain evidence="1 2">DSM 6842</strain>
    </source>
</reference>
<evidence type="ECO:0000313" key="2">
    <source>
        <dbReference type="Proteomes" id="UP000016480"/>
    </source>
</evidence>
<proteinExistence type="predicted"/>
<name>A0A8T0BZX4_9GAMM</name>
<dbReference type="EMBL" id="AHCD03000044">
    <property type="protein sequence ID" value="KAF7781345.1"/>
    <property type="molecule type" value="Genomic_DNA"/>
</dbReference>